<dbReference type="PANTHER" id="PTHR16165:SF5">
    <property type="entry name" value="NXPE FAMILY MEMBER 3"/>
    <property type="match status" value="1"/>
</dbReference>
<dbReference type="Pfam" id="PF06312">
    <property type="entry name" value="Neurexophilin"/>
    <property type="match status" value="1"/>
</dbReference>
<dbReference type="Proteomes" id="UP000694865">
    <property type="component" value="Unplaced"/>
</dbReference>
<evidence type="ECO:0000313" key="3">
    <source>
        <dbReference type="RefSeq" id="XP_006819852.1"/>
    </source>
</evidence>
<gene>
    <name evidence="3" type="primary">LOC102804452</name>
</gene>
<feature type="region of interest" description="Disordered" evidence="1">
    <location>
        <begin position="1"/>
        <end position="22"/>
    </location>
</feature>
<dbReference type="RefSeq" id="XP_006819852.1">
    <property type="nucleotide sequence ID" value="XM_006819789.1"/>
</dbReference>
<organism evidence="2 3">
    <name type="scientific">Saccoglossus kowalevskii</name>
    <name type="common">Acorn worm</name>
    <dbReference type="NCBI Taxonomy" id="10224"/>
    <lineage>
        <taxon>Eukaryota</taxon>
        <taxon>Metazoa</taxon>
        <taxon>Hemichordata</taxon>
        <taxon>Enteropneusta</taxon>
        <taxon>Harrimaniidae</taxon>
        <taxon>Saccoglossus</taxon>
    </lineage>
</organism>
<keyword evidence="2" id="KW-1185">Reference proteome</keyword>
<dbReference type="InterPro" id="IPR026845">
    <property type="entry name" value="NXPH/NXPE"/>
</dbReference>
<protein>
    <submittedName>
        <fullName evidence="3">NXPE family member 3-like</fullName>
    </submittedName>
</protein>
<dbReference type="Gene3D" id="2.60.40.10">
    <property type="entry name" value="Immunoglobulins"/>
    <property type="match status" value="1"/>
</dbReference>
<feature type="compositionally biased region" description="Polar residues" evidence="1">
    <location>
        <begin position="8"/>
        <end position="19"/>
    </location>
</feature>
<reference evidence="3" key="1">
    <citation type="submission" date="2025-08" db="UniProtKB">
        <authorList>
            <consortium name="RefSeq"/>
        </authorList>
    </citation>
    <scope>IDENTIFICATION</scope>
    <source>
        <tissue evidence="3">Testes</tissue>
    </source>
</reference>
<dbReference type="GeneID" id="102804452"/>
<dbReference type="InterPro" id="IPR014756">
    <property type="entry name" value="Ig_E-set"/>
</dbReference>
<name>A0ABM0MIL1_SACKO</name>
<dbReference type="SUPFAM" id="SSF81296">
    <property type="entry name" value="E set domains"/>
    <property type="match status" value="1"/>
</dbReference>
<evidence type="ECO:0000313" key="2">
    <source>
        <dbReference type="Proteomes" id="UP000694865"/>
    </source>
</evidence>
<dbReference type="InterPro" id="IPR013783">
    <property type="entry name" value="Ig-like_fold"/>
</dbReference>
<sequence>MILKPTTRAHQSAGKTSRTPFKDQTNRSFNALFPYIDYNRFGMEWVDIVDEIEWVNRHMNVEPRNHEVPFDFGNGTLGQTSVFKTRATLQSDKNIYKGTFIAISIVTFDDNVRPRNRGGDFFSARMYNDYLQKSTAGRVIDHGNGTYSVYFYAAWAGKAQMTIALTFVREFIHYIKDSLKTKEQLLEFTGTYMDKNFTEETTCRLINEGVWSDMCEYTNQNSIGKTVLVCNKPKNIDCSKLYSMSVLA</sequence>
<dbReference type="PANTHER" id="PTHR16165">
    <property type="entry name" value="NXPE FAMILY MEMBER"/>
    <property type="match status" value="1"/>
</dbReference>
<feature type="non-terminal residue" evidence="3">
    <location>
        <position position="248"/>
    </location>
</feature>
<proteinExistence type="predicted"/>
<accession>A0ABM0MIL1</accession>
<evidence type="ECO:0000256" key="1">
    <source>
        <dbReference type="SAM" id="MobiDB-lite"/>
    </source>
</evidence>